<dbReference type="SUPFAM" id="SSF49879">
    <property type="entry name" value="SMAD/FHA domain"/>
    <property type="match status" value="1"/>
</dbReference>
<dbReference type="InterPro" id="IPR000253">
    <property type="entry name" value="FHA_dom"/>
</dbReference>
<dbReference type="EMBL" id="SHLC01000001">
    <property type="protein sequence ID" value="RZU64500.1"/>
    <property type="molecule type" value="Genomic_DNA"/>
</dbReference>
<evidence type="ECO:0000313" key="4">
    <source>
        <dbReference type="EMBL" id="RZU64500.1"/>
    </source>
</evidence>
<dbReference type="Pfam" id="PF00498">
    <property type="entry name" value="FHA"/>
    <property type="match status" value="1"/>
</dbReference>
<evidence type="ECO:0000259" key="3">
    <source>
        <dbReference type="PROSITE" id="PS50006"/>
    </source>
</evidence>
<name>A0A4Q8AJ39_9MICO</name>
<comment type="caution">
    <text evidence="4">The sequence shown here is derived from an EMBL/GenBank/DDBJ whole genome shotgun (WGS) entry which is preliminary data.</text>
</comment>
<feature type="domain" description="FHA" evidence="3">
    <location>
        <begin position="224"/>
        <end position="280"/>
    </location>
</feature>
<proteinExistence type="predicted"/>
<dbReference type="CDD" id="cd00060">
    <property type="entry name" value="FHA"/>
    <property type="match status" value="1"/>
</dbReference>
<evidence type="ECO:0000256" key="2">
    <source>
        <dbReference type="SAM" id="MobiDB-lite"/>
    </source>
</evidence>
<feature type="compositionally biased region" description="Low complexity" evidence="2">
    <location>
        <begin position="161"/>
        <end position="174"/>
    </location>
</feature>
<sequence>MSAPRWRAVPAAFGQDPAALWRYVIAMHWVAAVPASTDPAVVHALLRLREDATTTLERVVGAVPLGGEHAVEDFAAVELVAAPSAASGADTTASVIVRGRASVDVFGPGGSRRHESRGIRPWLLADFREVTALSFTVADVGAIAASELPPPGASASVDGDGQWAEQGGAQQGAALSGRRLDLVLGVPGESGEHAGGARLLPEGQAAAVHRMRVAGEIFTLDVESYIGRRPRATPLTQSTARLVTVPSPAQEVSATHALVSQHNDDVVVTDLKSTNGTLVELPDGSQLRLRAMVATVIPPGSRILLGDGVVVELLDPAEDGWARGR</sequence>
<protein>
    <submittedName>
        <fullName evidence="4">FHA domain-containing protein</fullName>
    </submittedName>
</protein>
<dbReference type="PROSITE" id="PS50006">
    <property type="entry name" value="FHA_DOMAIN"/>
    <property type="match status" value="1"/>
</dbReference>
<accession>A0A4Q8AJ39</accession>
<keyword evidence="1" id="KW-0597">Phosphoprotein</keyword>
<dbReference type="AlphaFoldDB" id="A0A4Q8AJ39"/>
<dbReference type="RefSeq" id="WP_130504993.1">
    <property type="nucleotide sequence ID" value="NZ_SHLC01000001.1"/>
</dbReference>
<evidence type="ECO:0000313" key="5">
    <source>
        <dbReference type="Proteomes" id="UP000291483"/>
    </source>
</evidence>
<gene>
    <name evidence="4" type="ORF">EV379_0797</name>
</gene>
<keyword evidence="5" id="KW-1185">Reference proteome</keyword>
<feature type="region of interest" description="Disordered" evidence="2">
    <location>
        <begin position="150"/>
        <end position="174"/>
    </location>
</feature>
<evidence type="ECO:0000256" key="1">
    <source>
        <dbReference type="ARBA" id="ARBA00022553"/>
    </source>
</evidence>
<organism evidence="4 5">
    <name type="scientific">Microterricola gilva</name>
    <dbReference type="NCBI Taxonomy" id="393267"/>
    <lineage>
        <taxon>Bacteria</taxon>
        <taxon>Bacillati</taxon>
        <taxon>Actinomycetota</taxon>
        <taxon>Actinomycetes</taxon>
        <taxon>Micrococcales</taxon>
        <taxon>Microbacteriaceae</taxon>
        <taxon>Microterricola</taxon>
    </lineage>
</organism>
<reference evidence="4 5" key="1">
    <citation type="submission" date="2019-02" db="EMBL/GenBank/DDBJ databases">
        <title>Sequencing the genomes of 1000 actinobacteria strains.</title>
        <authorList>
            <person name="Klenk H.-P."/>
        </authorList>
    </citation>
    <scope>NUCLEOTIDE SEQUENCE [LARGE SCALE GENOMIC DNA]</scope>
    <source>
        <strain evidence="4 5">DSM 18319</strain>
    </source>
</reference>
<dbReference type="InterPro" id="IPR008984">
    <property type="entry name" value="SMAD_FHA_dom_sf"/>
</dbReference>
<dbReference type="Proteomes" id="UP000291483">
    <property type="component" value="Unassembled WGS sequence"/>
</dbReference>
<dbReference type="Gene3D" id="2.60.200.20">
    <property type="match status" value="1"/>
</dbReference>
<dbReference type="OrthoDB" id="5485098at2"/>